<dbReference type="InterPro" id="IPR017930">
    <property type="entry name" value="Myb_dom"/>
</dbReference>
<dbReference type="InterPro" id="IPR001005">
    <property type="entry name" value="SANT/Myb"/>
</dbReference>
<dbReference type="PROSITE" id="PS50090">
    <property type="entry name" value="MYB_LIKE"/>
    <property type="match status" value="1"/>
</dbReference>
<dbReference type="Proteomes" id="UP000594638">
    <property type="component" value="Unassembled WGS sequence"/>
</dbReference>
<comment type="caution">
    <text evidence="7">The sequence shown here is derived from an EMBL/GenBank/DDBJ whole genome shotgun (WGS) entry which is preliminary data.</text>
</comment>
<dbReference type="SMART" id="SM00717">
    <property type="entry name" value="SANT"/>
    <property type="match status" value="1"/>
</dbReference>
<dbReference type="GO" id="GO:0005634">
    <property type="term" value="C:nucleus"/>
    <property type="evidence" value="ECO:0007669"/>
    <property type="project" value="UniProtKB-SubCell"/>
</dbReference>
<dbReference type="InterPro" id="IPR009057">
    <property type="entry name" value="Homeodomain-like_sf"/>
</dbReference>
<dbReference type="PANTHER" id="PTHR44042">
    <property type="entry name" value="DUPLICATED HOMEODOMAIN-LIKE SUPERFAMILY PROTEIN-RELATED"/>
    <property type="match status" value="1"/>
</dbReference>
<sequence length="197" mass="22067">MTWNPDDDKLYEDALKEFPEEDDNRWEKIARQVPGKSPHDIKAHFEDLFVDSILLDVPYNEANADPIDHPIDTEISLGHIEASVQSDDSSELSSRSSSEVVNNQSYHWIEEEHRTWSAISRNYYKRLDIIDQPPPISVPSHGGSNMMASANGGAMDPLPTNDPSQGGNDPTDAVNSGAMEPRLQIFPVEEAYQISDF</sequence>
<organism evidence="7 8">
    <name type="scientific">Olea europaea subsp. europaea</name>
    <dbReference type="NCBI Taxonomy" id="158383"/>
    <lineage>
        <taxon>Eukaryota</taxon>
        <taxon>Viridiplantae</taxon>
        <taxon>Streptophyta</taxon>
        <taxon>Embryophyta</taxon>
        <taxon>Tracheophyta</taxon>
        <taxon>Spermatophyta</taxon>
        <taxon>Magnoliopsida</taxon>
        <taxon>eudicotyledons</taxon>
        <taxon>Gunneridae</taxon>
        <taxon>Pentapetalae</taxon>
        <taxon>asterids</taxon>
        <taxon>lamiids</taxon>
        <taxon>Lamiales</taxon>
        <taxon>Oleaceae</taxon>
        <taxon>Oleeae</taxon>
        <taxon>Olea</taxon>
    </lineage>
</organism>
<feature type="domain" description="Myb-like" evidence="4">
    <location>
        <begin position="1"/>
        <end position="49"/>
    </location>
</feature>
<dbReference type="OrthoDB" id="10250354at2759"/>
<dbReference type="SUPFAM" id="SSF46689">
    <property type="entry name" value="Homeodomain-like"/>
    <property type="match status" value="1"/>
</dbReference>
<reference evidence="7 8" key="1">
    <citation type="submission" date="2019-12" db="EMBL/GenBank/DDBJ databases">
        <authorList>
            <person name="Alioto T."/>
            <person name="Alioto T."/>
            <person name="Gomez Garrido J."/>
        </authorList>
    </citation>
    <scope>NUCLEOTIDE SEQUENCE [LARGE SCALE GENOMIC DNA]</scope>
</reference>
<dbReference type="PROSITE" id="PS51293">
    <property type="entry name" value="SANT"/>
    <property type="match status" value="1"/>
</dbReference>
<dbReference type="CDD" id="cd00167">
    <property type="entry name" value="SANT"/>
    <property type="match status" value="1"/>
</dbReference>
<keyword evidence="2" id="KW-0539">Nucleus</keyword>
<gene>
    <name evidence="7" type="ORF">OLEA9_A002597</name>
</gene>
<evidence type="ECO:0000256" key="3">
    <source>
        <dbReference type="SAM" id="MobiDB-lite"/>
    </source>
</evidence>
<dbReference type="Gramene" id="OE9A002597T1">
    <property type="protein sequence ID" value="OE9A002597C1"/>
    <property type="gene ID" value="OE9A002597"/>
</dbReference>
<evidence type="ECO:0000259" key="6">
    <source>
        <dbReference type="PROSITE" id="PS51294"/>
    </source>
</evidence>
<protein>
    <submittedName>
        <fullName evidence="7">Transcription factor DIVARICATA</fullName>
    </submittedName>
</protein>
<dbReference type="Gene3D" id="1.10.10.60">
    <property type="entry name" value="Homeodomain-like"/>
    <property type="match status" value="1"/>
</dbReference>
<evidence type="ECO:0000313" key="7">
    <source>
        <dbReference type="EMBL" id="CAA2976577.1"/>
    </source>
</evidence>
<dbReference type="PROSITE" id="PS51294">
    <property type="entry name" value="HTH_MYB"/>
    <property type="match status" value="1"/>
</dbReference>
<feature type="region of interest" description="Disordered" evidence="3">
    <location>
        <begin position="135"/>
        <end position="182"/>
    </location>
</feature>
<dbReference type="AlphaFoldDB" id="A0A8S0RD95"/>
<evidence type="ECO:0000259" key="4">
    <source>
        <dbReference type="PROSITE" id="PS50090"/>
    </source>
</evidence>
<evidence type="ECO:0000259" key="5">
    <source>
        <dbReference type="PROSITE" id="PS51293"/>
    </source>
</evidence>
<evidence type="ECO:0000313" key="8">
    <source>
        <dbReference type="Proteomes" id="UP000594638"/>
    </source>
</evidence>
<dbReference type="InterPro" id="IPR017884">
    <property type="entry name" value="SANT_dom"/>
</dbReference>
<dbReference type="EMBL" id="CACTIH010002476">
    <property type="protein sequence ID" value="CAA2976577.1"/>
    <property type="molecule type" value="Genomic_DNA"/>
</dbReference>
<feature type="domain" description="SANT" evidence="5">
    <location>
        <begin position="1"/>
        <end position="53"/>
    </location>
</feature>
<feature type="domain" description="HTH myb-type" evidence="6">
    <location>
        <begin position="1"/>
        <end position="53"/>
    </location>
</feature>
<evidence type="ECO:0000256" key="2">
    <source>
        <dbReference type="ARBA" id="ARBA00023242"/>
    </source>
</evidence>
<name>A0A8S0RD95_OLEEU</name>
<dbReference type="Pfam" id="PF00249">
    <property type="entry name" value="Myb_DNA-binding"/>
    <property type="match status" value="1"/>
</dbReference>
<proteinExistence type="predicted"/>
<comment type="subcellular location">
    <subcellularLocation>
        <location evidence="1">Nucleus</location>
    </subcellularLocation>
</comment>
<evidence type="ECO:0000256" key="1">
    <source>
        <dbReference type="ARBA" id="ARBA00004123"/>
    </source>
</evidence>
<accession>A0A8S0RD95</accession>
<dbReference type="PANTHER" id="PTHR44042:SF67">
    <property type="entry name" value="MYB-LIKE PROTEIN I"/>
    <property type="match status" value="1"/>
</dbReference>
<keyword evidence="8" id="KW-1185">Reference proteome</keyword>